<evidence type="ECO:0000313" key="5">
    <source>
        <dbReference type="Proteomes" id="UP000070544"/>
    </source>
</evidence>
<dbReference type="GO" id="GO:0005634">
    <property type="term" value="C:nucleus"/>
    <property type="evidence" value="ECO:0007669"/>
    <property type="project" value="TreeGrafter"/>
</dbReference>
<protein>
    <recommendedName>
        <fullName evidence="3">Anti-proliferative protein domain-containing protein</fullName>
    </recommendedName>
</protein>
<dbReference type="SMART" id="SM00099">
    <property type="entry name" value="btg1"/>
    <property type="match status" value="1"/>
</dbReference>
<dbReference type="GO" id="GO:0005737">
    <property type="term" value="C:cytoplasm"/>
    <property type="evidence" value="ECO:0007669"/>
    <property type="project" value="TreeGrafter"/>
</dbReference>
<dbReference type="STRING" id="1344416.A0A139AK99"/>
<keyword evidence="5" id="KW-1185">Reference proteome</keyword>
<comment type="similarity">
    <text evidence="1">Belongs to the BTG family.</text>
</comment>
<dbReference type="Proteomes" id="UP000070544">
    <property type="component" value="Unassembled WGS sequence"/>
</dbReference>
<dbReference type="OrthoDB" id="19928at2759"/>
<organism evidence="4 5">
    <name type="scientific">Gonapodya prolifera (strain JEL478)</name>
    <name type="common">Monoblepharis prolifera</name>
    <dbReference type="NCBI Taxonomy" id="1344416"/>
    <lineage>
        <taxon>Eukaryota</taxon>
        <taxon>Fungi</taxon>
        <taxon>Fungi incertae sedis</taxon>
        <taxon>Chytridiomycota</taxon>
        <taxon>Chytridiomycota incertae sedis</taxon>
        <taxon>Monoblepharidomycetes</taxon>
        <taxon>Monoblepharidales</taxon>
        <taxon>Gonapodyaceae</taxon>
        <taxon>Gonapodya</taxon>
    </lineage>
</organism>
<evidence type="ECO:0000256" key="2">
    <source>
        <dbReference type="SAM" id="MobiDB-lite"/>
    </source>
</evidence>
<dbReference type="PANTHER" id="PTHR22978:SF22">
    <property type="entry name" value="BTG FAMILY PROTEIN"/>
    <property type="match status" value="1"/>
</dbReference>
<dbReference type="Pfam" id="PF07742">
    <property type="entry name" value="BTG"/>
    <property type="match status" value="1"/>
</dbReference>
<proteinExistence type="inferred from homology"/>
<feature type="region of interest" description="Disordered" evidence="2">
    <location>
        <begin position="140"/>
        <end position="320"/>
    </location>
</feature>
<dbReference type="SUPFAM" id="SSF160696">
    <property type="entry name" value="BTG domain-like"/>
    <property type="match status" value="1"/>
</dbReference>
<feature type="compositionally biased region" description="Polar residues" evidence="2">
    <location>
        <begin position="239"/>
        <end position="265"/>
    </location>
</feature>
<evidence type="ECO:0000259" key="3">
    <source>
        <dbReference type="SMART" id="SM00099"/>
    </source>
</evidence>
<dbReference type="Gene3D" id="3.90.640.90">
    <property type="entry name" value="Anti-proliferative protein, N-terminal domain"/>
    <property type="match status" value="1"/>
</dbReference>
<reference evidence="4 5" key="1">
    <citation type="journal article" date="2015" name="Genome Biol. Evol.">
        <title>Phylogenomic analyses indicate that early fungi evolved digesting cell walls of algal ancestors of land plants.</title>
        <authorList>
            <person name="Chang Y."/>
            <person name="Wang S."/>
            <person name="Sekimoto S."/>
            <person name="Aerts A.L."/>
            <person name="Choi C."/>
            <person name="Clum A."/>
            <person name="LaButti K.M."/>
            <person name="Lindquist E.A."/>
            <person name="Yee Ngan C."/>
            <person name="Ohm R.A."/>
            <person name="Salamov A.A."/>
            <person name="Grigoriev I.V."/>
            <person name="Spatafora J.W."/>
            <person name="Berbee M.L."/>
        </authorList>
    </citation>
    <scope>NUCLEOTIDE SEQUENCE [LARGE SCALE GENOMIC DNA]</scope>
    <source>
        <strain evidence="4 5">JEL478</strain>
    </source>
</reference>
<dbReference type="AlphaFoldDB" id="A0A139AK99"/>
<evidence type="ECO:0000313" key="4">
    <source>
        <dbReference type="EMBL" id="KXS17196.1"/>
    </source>
</evidence>
<dbReference type="PANTHER" id="PTHR22978">
    <property type="entry name" value="B-CELL TRANSLOCATION GENE"/>
    <property type="match status" value="1"/>
</dbReference>
<sequence length="320" mass="34149">MGPPAVPIELTRASDFLSRYLSTHASASQLAVFRSSLEQLLLGRFENHWYPGEPVRGNAYRAICSFDDASDCASIQRSDAVSCFPRDFVLWIDPGCVSYRVGSTGSIFTVFISARGTADLLRRQGHPGEKVRDVKALGTTGVLPRDGSERSPAARKAAKVSSRVMKPPRVAPLTPAQGAPRQALVHTLPARPVTSDRRPTPASSQTRTKWQSKVTETTGAQVPAQGSFAAAYVPPRFRYSQSPSPEPMSDSSTTLSGATSDTESGMASAEDDDLTHSEGTARSVSPVKPIVDVRSAVKADVSSDVENNEKGFDSLVVVGA</sequence>
<evidence type="ECO:0000256" key="1">
    <source>
        <dbReference type="ARBA" id="ARBA00007989"/>
    </source>
</evidence>
<feature type="compositionally biased region" description="Polar residues" evidence="2">
    <location>
        <begin position="201"/>
        <end position="220"/>
    </location>
</feature>
<name>A0A139AK99_GONPJ</name>
<dbReference type="InterPro" id="IPR036054">
    <property type="entry name" value="BTG-like_sf"/>
</dbReference>
<accession>A0A139AK99</accession>
<dbReference type="InterPro" id="IPR033332">
    <property type="entry name" value="BTG"/>
</dbReference>
<feature type="domain" description="Anti-proliferative protein" evidence="3">
    <location>
        <begin position="6"/>
        <end position="104"/>
    </location>
</feature>
<dbReference type="EMBL" id="KQ965748">
    <property type="protein sequence ID" value="KXS17196.1"/>
    <property type="molecule type" value="Genomic_DNA"/>
</dbReference>
<dbReference type="InterPro" id="IPR002087">
    <property type="entry name" value="Anti_prolifrtn"/>
</dbReference>
<gene>
    <name evidence="4" type="ORF">M427DRAFT_68608</name>
</gene>